<evidence type="ECO:0000256" key="2">
    <source>
        <dbReference type="PROSITE-ProRule" id="PRU00335"/>
    </source>
</evidence>
<dbReference type="Pfam" id="PF00440">
    <property type="entry name" value="TetR_N"/>
    <property type="match status" value="1"/>
</dbReference>
<organism evidence="4 5">
    <name type="scientific">Terrihalobacillus insolitus</name>
    <dbReference type="NCBI Taxonomy" id="2950438"/>
    <lineage>
        <taxon>Bacteria</taxon>
        <taxon>Bacillati</taxon>
        <taxon>Bacillota</taxon>
        <taxon>Bacilli</taxon>
        <taxon>Bacillales</taxon>
        <taxon>Bacillaceae</taxon>
        <taxon>Terrihalobacillus</taxon>
    </lineage>
</organism>
<dbReference type="Proteomes" id="UP001145050">
    <property type="component" value="Unassembled WGS sequence"/>
</dbReference>
<evidence type="ECO:0000313" key="5">
    <source>
        <dbReference type="Proteomes" id="UP001145050"/>
    </source>
</evidence>
<feature type="domain" description="HTH tetR-type" evidence="3">
    <location>
        <begin position="23"/>
        <end position="82"/>
    </location>
</feature>
<dbReference type="InterPro" id="IPR023772">
    <property type="entry name" value="DNA-bd_HTH_TetR-type_CS"/>
</dbReference>
<dbReference type="PROSITE" id="PS01081">
    <property type="entry name" value="HTH_TETR_1"/>
    <property type="match status" value="1"/>
</dbReference>
<dbReference type="SUPFAM" id="SSF48498">
    <property type="entry name" value="Tetracyclin repressor-like, C-terminal domain"/>
    <property type="match status" value="1"/>
</dbReference>
<dbReference type="EMBL" id="JAMQKB010000045">
    <property type="protein sequence ID" value="MDC3426341.1"/>
    <property type="molecule type" value="Genomic_DNA"/>
</dbReference>
<evidence type="ECO:0000256" key="1">
    <source>
        <dbReference type="ARBA" id="ARBA00023125"/>
    </source>
</evidence>
<dbReference type="SUPFAM" id="SSF46689">
    <property type="entry name" value="Homeodomain-like"/>
    <property type="match status" value="1"/>
</dbReference>
<evidence type="ECO:0000259" key="3">
    <source>
        <dbReference type="PROSITE" id="PS50977"/>
    </source>
</evidence>
<dbReference type="InterPro" id="IPR009057">
    <property type="entry name" value="Homeodomain-like_sf"/>
</dbReference>
<dbReference type="InterPro" id="IPR050109">
    <property type="entry name" value="HTH-type_TetR-like_transc_reg"/>
</dbReference>
<dbReference type="PROSITE" id="PS50977">
    <property type="entry name" value="HTH_TETR_2"/>
    <property type="match status" value="1"/>
</dbReference>
<dbReference type="GO" id="GO:0003677">
    <property type="term" value="F:DNA binding"/>
    <property type="evidence" value="ECO:0007669"/>
    <property type="project" value="UniProtKB-UniRule"/>
</dbReference>
<dbReference type="AlphaFoldDB" id="A0A9X4ANE6"/>
<dbReference type="InterPro" id="IPR036271">
    <property type="entry name" value="Tet_transcr_reg_TetR-rel_C_sf"/>
</dbReference>
<keyword evidence="1 2" id="KW-0238">DNA-binding</keyword>
<sequence length="206" mass="23493">MAQNMNLTTGIALSTPSIRKDANKNTLRVLDAAKKVFAKNGLNTTVEDVAKEANVGVGTIYRRFKNKYHLATAVSMDIFSEIYEEQNKISLTNHPADTKLELIFDYFTMASRRYGKIHDMSLQLMNSKEIGDDLQQLVTSNMKKIFLKVIIQGQKEGLFREGDPEVFQILMFNMVNPYVVYQIKQRIPMSDIPSYLSQMILKGLSR</sequence>
<reference evidence="4" key="1">
    <citation type="submission" date="2022-06" db="EMBL/GenBank/DDBJ databases">
        <title>Aquibacillus sp. a new bacterium isolated from soil saline samples.</title>
        <authorList>
            <person name="Galisteo C."/>
            <person name="De La Haba R."/>
            <person name="Sanchez-Porro C."/>
            <person name="Ventosa A."/>
        </authorList>
    </citation>
    <scope>NUCLEOTIDE SEQUENCE</scope>
    <source>
        <strain evidence="4">3ASR75-11</strain>
    </source>
</reference>
<proteinExistence type="predicted"/>
<dbReference type="PRINTS" id="PR00455">
    <property type="entry name" value="HTHTETR"/>
</dbReference>
<dbReference type="InterPro" id="IPR001647">
    <property type="entry name" value="HTH_TetR"/>
</dbReference>
<protein>
    <submittedName>
        <fullName evidence="4">TetR/AcrR family transcriptional regulator</fullName>
    </submittedName>
</protein>
<feature type="DNA-binding region" description="H-T-H motif" evidence="2">
    <location>
        <begin position="45"/>
        <end position="64"/>
    </location>
</feature>
<dbReference type="PANTHER" id="PTHR30328">
    <property type="entry name" value="TRANSCRIPTIONAL REPRESSOR"/>
    <property type="match status" value="1"/>
</dbReference>
<accession>A0A9X4ANE6</accession>
<evidence type="ECO:0000313" key="4">
    <source>
        <dbReference type="EMBL" id="MDC3426341.1"/>
    </source>
</evidence>
<keyword evidence="5" id="KW-1185">Reference proteome</keyword>
<dbReference type="RefSeq" id="WP_272438166.1">
    <property type="nucleotide sequence ID" value="NZ_JAMQKB010000045.1"/>
</dbReference>
<dbReference type="PANTHER" id="PTHR30328:SF54">
    <property type="entry name" value="HTH-TYPE TRANSCRIPTIONAL REPRESSOR SCO4008"/>
    <property type="match status" value="1"/>
</dbReference>
<comment type="caution">
    <text evidence="4">The sequence shown here is derived from an EMBL/GenBank/DDBJ whole genome shotgun (WGS) entry which is preliminary data.</text>
</comment>
<dbReference type="Gene3D" id="1.10.357.10">
    <property type="entry name" value="Tetracycline Repressor, domain 2"/>
    <property type="match status" value="1"/>
</dbReference>
<dbReference type="GO" id="GO:0006355">
    <property type="term" value="P:regulation of DNA-templated transcription"/>
    <property type="evidence" value="ECO:0007669"/>
    <property type="project" value="UniProtKB-ARBA"/>
</dbReference>
<name>A0A9X4ANE6_9BACI</name>
<gene>
    <name evidence="4" type="ORF">NC797_17895</name>
</gene>